<proteinExistence type="predicted"/>
<evidence type="ECO:0000313" key="3">
    <source>
        <dbReference type="Proteomes" id="UP000500767"/>
    </source>
</evidence>
<evidence type="ECO:0000256" key="1">
    <source>
        <dbReference type="SAM" id="MobiDB-lite"/>
    </source>
</evidence>
<accession>A0A6M8HQG1</accession>
<organism evidence="2 3">
    <name type="scientific">Lichenicola cladoniae</name>
    <dbReference type="NCBI Taxonomy" id="1484109"/>
    <lineage>
        <taxon>Bacteria</taxon>
        <taxon>Pseudomonadati</taxon>
        <taxon>Pseudomonadota</taxon>
        <taxon>Alphaproteobacteria</taxon>
        <taxon>Acetobacterales</taxon>
        <taxon>Acetobacteraceae</taxon>
        <taxon>Lichenicola</taxon>
    </lineage>
</organism>
<gene>
    <name evidence="2" type="ORF">HN018_10875</name>
</gene>
<keyword evidence="3" id="KW-1185">Reference proteome</keyword>
<evidence type="ECO:0008006" key="4">
    <source>
        <dbReference type="Google" id="ProtNLM"/>
    </source>
</evidence>
<dbReference type="EMBL" id="CP053708">
    <property type="protein sequence ID" value="QKE90471.1"/>
    <property type="molecule type" value="Genomic_DNA"/>
</dbReference>
<name>A0A6M8HQG1_9PROT</name>
<evidence type="ECO:0000313" key="2">
    <source>
        <dbReference type="EMBL" id="QKE90471.1"/>
    </source>
</evidence>
<dbReference type="AlphaFoldDB" id="A0A6M8HQG1"/>
<protein>
    <recommendedName>
        <fullName evidence="4">Terminase small subunit</fullName>
    </recommendedName>
</protein>
<dbReference type="RefSeq" id="WP_171835419.1">
    <property type="nucleotide sequence ID" value="NZ_CP053708.1"/>
</dbReference>
<sequence>MDDTSSGHPEPIIAARDGAAALVAQESFLSVLGRTGNPSSACKESGLTRRQINVMKQRDASFAIAYDEALDDAADLLEAEAWRRALEGIEQPVLKAGLPVLDPVTHEPMIVRRYSDPLLVLLLRGFKPGKFQTRSGTAPAIPDSGAAIREIGADDDPPRADPGR</sequence>
<dbReference type="KEGG" id="lck:HN018_10875"/>
<dbReference type="Proteomes" id="UP000500767">
    <property type="component" value="Chromosome"/>
</dbReference>
<feature type="region of interest" description="Disordered" evidence="1">
    <location>
        <begin position="133"/>
        <end position="164"/>
    </location>
</feature>
<reference evidence="2 3" key="1">
    <citation type="journal article" date="2014" name="World J. Microbiol. Biotechnol.">
        <title>Biodiversity and physiological characteristics of Antarctic and Arctic lichens-associated bacteria.</title>
        <authorList>
            <person name="Lee Y.M."/>
            <person name="Kim E.H."/>
            <person name="Lee H.K."/>
            <person name="Hong S.G."/>
        </authorList>
    </citation>
    <scope>NUCLEOTIDE SEQUENCE [LARGE SCALE GENOMIC DNA]</scope>
    <source>
        <strain evidence="2 3">PAMC 26569</strain>
    </source>
</reference>